<gene>
    <name evidence="10" type="ORF">MNBD_GAMMA16-1978</name>
</gene>
<evidence type="ECO:0000259" key="9">
    <source>
        <dbReference type="Pfam" id="PF13231"/>
    </source>
</evidence>
<keyword evidence="6 8" id="KW-1133">Transmembrane helix</keyword>
<proteinExistence type="predicted"/>
<keyword evidence="7 8" id="KW-0472">Membrane</keyword>
<sequence length="662" mass="75085">MLVTKMKTSYYFFSPSNQRDILVLLALMLIGGMLRFYYLGASSLAGNEDYLAISVNAILETGIPLFPTDILYPRALPMSYITAAFVQLFGFSEFTLRLPSSIFSTLTIPLIYIFSRQIIGRNTGLIAAAITTVFFWEIVMAQTGRMYAMFSFTVLLTFVFLHAAEIEGKQKLRLPALIILALATSLHSISLAFIPMFIALVPYFISKGRKPGILLVYLLVLGLSFMVSNQFSKNEYQRWHNLTTQNIDQSVADTIEIKESRVAVFISKAAPLLQKNVLLTDKNKIYWVAVIAFLFTLLLAVFFIPDWRVFFSFVTLLVVALSFQQVIFAGCIWLFYLFIGNWFGIRHFKISAFVGLCILCIGAMAWVLVELLSSKFTGYNTTQAIKMLFAYPPMFLRLMAETFPWLTLIFIITSFWIAVSTSKAQQFSGPALVLFLFILPLFLMGIHPLALERLYDRYIYFLTPYFIIIIAFGIFTASHVIYKKWQNNKQIIAVFFGMAIVLLIILSGGFSLTRSLVKANTIHGINTDIYDRWTKKHYYHPDHKGPSQFVASHYRDGDIVIAMDILAHYAYFPVADYQLTISKKRDAEGWIGSTTISNAEELTSILNNAKSRRIWIVTAGLHIRDNKDKKEFVSIMNTISKLAGKALYFGEDGDSNVYCVGC</sequence>
<feature type="transmembrane region" description="Helical" evidence="8">
    <location>
        <begin position="122"/>
        <end position="140"/>
    </location>
</feature>
<name>A0A3B0ZGZ7_9ZZZZ</name>
<feature type="transmembrane region" description="Helical" evidence="8">
    <location>
        <begin position="285"/>
        <end position="304"/>
    </location>
</feature>
<keyword evidence="3" id="KW-0328">Glycosyltransferase</keyword>
<keyword evidence="2" id="KW-1003">Cell membrane</keyword>
<dbReference type="GO" id="GO:0005886">
    <property type="term" value="C:plasma membrane"/>
    <property type="evidence" value="ECO:0007669"/>
    <property type="project" value="UniProtKB-SubCell"/>
</dbReference>
<evidence type="ECO:0000256" key="6">
    <source>
        <dbReference type="ARBA" id="ARBA00022989"/>
    </source>
</evidence>
<feature type="transmembrane region" description="Helical" evidence="8">
    <location>
        <begin position="457"/>
        <end position="482"/>
    </location>
</feature>
<evidence type="ECO:0000256" key="4">
    <source>
        <dbReference type="ARBA" id="ARBA00022679"/>
    </source>
</evidence>
<feature type="transmembrane region" description="Helical" evidence="8">
    <location>
        <begin position="491"/>
        <end position="512"/>
    </location>
</feature>
<dbReference type="Pfam" id="PF13231">
    <property type="entry name" value="PMT_2"/>
    <property type="match status" value="1"/>
</dbReference>
<feature type="domain" description="Glycosyltransferase RgtA/B/C/D-like" evidence="9">
    <location>
        <begin position="78"/>
        <end position="221"/>
    </location>
</feature>
<dbReference type="GO" id="GO:0008610">
    <property type="term" value="P:lipid biosynthetic process"/>
    <property type="evidence" value="ECO:0007669"/>
    <property type="project" value="UniProtKB-ARBA"/>
</dbReference>
<dbReference type="PANTHER" id="PTHR33908:SF3">
    <property type="entry name" value="UNDECAPRENYL PHOSPHATE-ALPHA-4-AMINO-4-DEOXY-L-ARABINOSE ARABINOSYL TRANSFERASE"/>
    <property type="match status" value="1"/>
</dbReference>
<feature type="transmembrane region" description="Helical" evidence="8">
    <location>
        <begin position="21"/>
        <end position="38"/>
    </location>
</feature>
<evidence type="ECO:0000313" key="10">
    <source>
        <dbReference type="EMBL" id="VAW87503.1"/>
    </source>
</evidence>
<reference evidence="10" key="1">
    <citation type="submission" date="2018-06" db="EMBL/GenBank/DDBJ databases">
        <authorList>
            <person name="Zhirakovskaya E."/>
        </authorList>
    </citation>
    <scope>NUCLEOTIDE SEQUENCE</scope>
</reference>
<dbReference type="PANTHER" id="PTHR33908">
    <property type="entry name" value="MANNOSYLTRANSFERASE YKCB-RELATED"/>
    <property type="match status" value="1"/>
</dbReference>
<protein>
    <recommendedName>
        <fullName evidence="9">Glycosyltransferase RgtA/B/C/D-like domain-containing protein</fullName>
    </recommendedName>
</protein>
<organism evidence="10">
    <name type="scientific">hydrothermal vent metagenome</name>
    <dbReference type="NCBI Taxonomy" id="652676"/>
    <lineage>
        <taxon>unclassified sequences</taxon>
        <taxon>metagenomes</taxon>
        <taxon>ecological metagenomes</taxon>
    </lineage>
</organism>
<keyword evidence="5 8" id="KW-0812">Transmembrane</keyword>
<dbReference type="InterPro" id="IPR038731">
    <property type="entry name" value="RgtA/B/C-like"/>
</dbReference>
<evidence type="ECO:0000256" key="8">
    <source>
        <dbReference type="SAM" id="Phobius"/>
    </source>
</evidence>
<feature type="transmembrane region" description="Helical" evidence="8">
    <location>
        <begin position="176"/>
        <end position="205"/>
    </location>
</feature>
<keyword evidence="4" id="KW-0808">Transferase</keyword>
<dbReference type="GO" id="GO:0016763">
    <property type="term" value="F:pentosyltransferase activity"/>
    <property type="evidence" value="ECO:0007669"/>
    <property type="project" value="TreeGrafter"/>
</dbReference>
<comment type="subcellular location">
    <subcellularLocation>
        <location evidence="1">Cell membrane</location>
        <topology evidence="1">Multi-pass membrane protein</topology>
    </subcellularLocation>
</comment>
<feature type="transmembrane region" description="Helical" evidence="8">
    <location>
        <begin position="75"/>
        <end position="92"/>
    </location>
</feature>
<dbReference type="EMBL" id="UOFO01000125">
    <property type="protein sequence ID" value="VAW87503.1"/>
    <property type="molecule type" value="Genomic_DNA"/>
</dbReference>
<feature type="transmembrane region" description="Helical" evidence="8">
    <location>
        <begin position="350"/>
        <end position="369"/>
    </location>
</feature>
<feature type="transmembrane region" description="Helical" evidence="8">
    <location>
        <begin position="310"/>
        <end position="338"/>
    </location>
</feature>
<evidence type="ECO:0000256" key="2">
    <source>
        <dbReference type="ARBA" id="ARBA00022475"/>
    </source>
</evidence>
<accession>A0A3B0ZGZ7</accession>
<dbReference type="AlphaFoldDB" id="A0A3B0ZGZ7"/>
<feature type="transmembrane region" description="Helical" evidence="8">
    <location>
        <begin position="146"/>
        <end position="164"/>
    </location>
</feature>
<evidence type="ECO:0000256" key="7">
    <source>
        <dbReference type="ARBA" id="ARBA00023136"/>
    </source>
</evidence>
<evidence type="ECO:0000256" key="1">
    <source>
        <dbReference type="ARBA" id="ARBA00004651"/>
    </source>
</evidence>
<feature type="transmembrane region" description="Helical" evidence="8">
    <location>
        <begin position="431"/>
        <end position="451"/>
    </location>
</feature>
<dbReference type="InterPro" id="IPR050297">
    <property type="entry name" value="LipidA_mod_glycosyltrf_83"/>
</dbReference>
<feature type="transmembrane region" description="Helical" evidence="8">
    <location>
        <begin position="402"/>
        <end position="419"/>
    </location>
</feature>
<evidence type="ECO:0000256" key="3">
    <source>
        <dbReference type="ARBA" id="ARBA00022676"/>
    </source>
</evidence>
<evidence type="ECO:0000256" key="5">
    <source>
        <dbReference type="ARBA" id="ARBA00022692"/>
    </source>
</evidence>
<feature type="transmembrane region" description="Helical" evidence="8">
    <location>
        <begin position="211"/>
        <end position="228"/>
    </location>
</feature>
<dbReference type="GO" id="GO:0010041">
    <property type="term" value="P:response to iron(III) ion"/>
    <property type="evidence" value="ECO:0007669"/>
    <property type="project" value="TreeGrafter"/>
</dbReference>